<feature type="domain" description="ABC3 transporter permease C-terminal" evidence="8">
    <location>
        <begin position="278"/>
        <end position="390"/>
    </location>
</feature>
<evidence type="ECO:0000256" key="1">
    <source>
        <dbReference type="ARBA" id="ARBA00004651"/>
    </source>
</evidence>
<evidence type="ECO:0000256" key="5">
    <source>
        <dbReference type="ARBA" id="ARBA00023136"/>
    </source>
</evidence>
<name>A0ABS3HP17_9ENTE</name>
<comment type="caution">
    <text evidence="10">The sequence shown here is derived from an EMBL/GenBank/DDBJ whole genome shotgun (WGS) entry which is preliminary data.</text>
</comment>
<dbReference type="RefSeq" id="WP_206964078.1">
    <property type="nucleotide sequence ID" value="NZ_JAFLVX010000002.1"/>
</dbReference>
<sequence>MKLVETIRMILINLIQNKYKVLLTSLGIIIGTLTIVLVIAIGQGGEKQIADQFKNMSAETIYVNYQPIAQPKKDEPKMGLNEIELIKEENPYIKDIYLRSLFNSDVSVQGKKENQMITAVSSGYSDVSNYQIEVGRDFSDDDYQSEKKVLVIGYSMAEKLFKTPEKALTGKVQMNGNLYEVIGVLKKTSEGLQGVSPDDTLFIPYETAQKEKLLSAESFPQAVALANNQKDLEKAKQRIQSSLDYVFDDSSVYEVEDAGSRIEAAMASATTMKVLLLSMSIIVFLVGGIGIMNVLFVSVKERTKEIGILKAIGTTRKDILFLFLLESIGIGIFGGSIGVILSFVAIPILEKSNIPTFATWEGKVVAFLFAVLTATIFGFYPAYKASKLKPIEALTQD</sequence>
<keyword evidence="3 7" id="KW-0812">Transmembrane</keyword>
<dbReference type="Pfam" id="PF12704">
    <property type="entry name" value="MacB_PCD"/>
    <property type="match status" value="1"/>
</dbReference>
<dbReference type="InterPro" id="IPR003838">
    <property type="entry name" value="ABC3_permease_C"/>
</dbReference>
<accession>A0ABS3HP17</accession>
<dbReference type="Pfam" id="PF02687">
    <property type="entry name" value="FtsX"/>
    <property type="match status" value="1"/>
</dbReference>
<evidence type="ECO:0000256" key="3">
    <source>
        <dbReference type="ARBA" id="ARBA00022692"/>
    </source>
</evidence>
<feature type="transmembrane region" description="Helical" evidence="7">
    <location>
        <begin position="319"/>
        <end position="344"/>
    </location>
</feature>
<feature type="transmembrane region" description="Helical" evidence="7">
    <location>
        <begin position="21"/>
        <end position="42"/>
    </location>
</feature>
<evidence type="ECO:0000313" key="10">
    <source>
        <dbReference type="EMBL" id="MBO0475483.1"/>
    </source>
</evidence>
<evidence type="ECO:0000259" key="9">
    <source>
        <dbReference type="Pfam" id="PF12704"/>
    </source>
</evidence>
<evidence type="ECO:0000256" key="2">
    <source>
        <dbReference type="ARBA" id="ARBA00022475"/>
    </source>
</evidence>
<comment type="subcellular location">
    <subcellularLocation>
        <location evidence="1">Cell membrane</location>
        <topology evidence="1">Multi-pass membrane protein</topology>
    </subcellularLocation>
</comment>
<dbReference type="EMBL" id="JAFLVX010000002">
    <property type="protein sequence ID" value="MBO0475483.1"/>
    <property type="molecule type" value="Genomic_DNA"/>
</dbReference>
<feature type="domain" description="MacB-like periplasmic core" evidence="9">
    <location>
        <begin position="22"/>
        <end position="241"/>
    </location>
</feature>
<evidence type="ECO:0000259" key="8">
    <source>
        <dbReference type="Pfam" id="PF02687"/>
    </source>
</evidence>
<proteinExistence type="inferred from homology"/>
<comment type="similarity">
    <text evidence="6">Belongs to the ABC-4 integral membrane protein family.</text>
</comment>
<feature type="transmembrane region" description="Helical" evidence="7">
    <location>
        <begin position="274"/>
        <end position="299"/>
    </location>
</feature>
<dbReference type="PANTHER" id="PTHR30572:SF4">
    <property type="entry name" value="ABC TRANSPORTER PERMEASE YTRF"/>
    <property type="match status" value="1"/>
</dbReference>
<organism evidence="10 11">
    <name type="scientific">Candidatus Vagococcus giribetii</name>
    <dbReference type="NCBI Taxonomy" id="2230876"/>
    <lineage>
        <taxon>Bacteria</taxon>
        <taxon>Bacillati</taxon>
        <taxon>Bacillota</taxon>
        <taxon>Bacilli</taxon>
        <taxon>Lactobacillales</taxon>
        <taxon>Enterococcaceae</taxon>
        <taxon>Vagococcus</taxon>
    </lineage>
</organism>
<dbReference type="Proteomes" id="UP000664857">
    <property type="component" value="Unassembled WGS sequence"/>
</dbReference>
<keyword evidence="2" id="KW-1003">Cell membrane</keyword>
<dbReference type="InterPro" id="IPR050250">
    <property type="entry name" value="Macrolide_Exporter_MacB"/>
</dbReference>
<keyword evidence="5 7" id="KW-0472">Membrane</keyword>
<gene>
    <name evidence="10" type="ORF">DOK76_00290</name>
</gene>
<protein>
    <submittedName>
        <fullName evidence="10">ABC transporter permease</fullName>
    </submittedName>
</protein>
<evidence type="ECO:0000256" key="4">
    <source>
        <dbReference type="ARBA" id="ARBA00022989"/>
    </source>
</evidence>
<dbReference type="PANTHER" id="PTHR30572">
    <property type="entry name" value="MEMBRANE COMPONENT OF TRANSPORTER-RELATED"/>
    <property type="match status" value="1"/>
</dbReference>
<keyword evidence="11" id="KW-1185">Reference proteome</keyword>
<reference evidence="10 11" key="1">
    <citation type="submission" date="2021-03" db="EMBL/GenBank/DDBJ databases">
        <title>Enterococcal diversity collection.</title>
        <authorList>
            <person name="Gilmore M.S."/>
            <person name="Schwartzman J."/>
            <person name="Van Tyne D."/>
            <person name="Martin M."/>
            <person name="Earl A.M."/>
            <person name="Manson A.L."/>
            <person name="Straub T."/>
            <person name="Salamzade R."/>
            <person name="Saavedra J."/>
            <person name="Lebreton F."/>
            <person name="Prichula J."/>
            <person name="Schaufler K."/>
            <person name="Gaca A."/>
            <person name="Sgardioli B."/>
            <person name="Wagenaar J."/>
            <person name="Strong T."/>
        </authorList>
    </citation>
    <scope>NUCLEOTIDE SEQUENCE [LARGE SCALE GENOMIC DNA]</scope>
    <source>
        <strain evidence="10 11">DIV0080</strain>
    </source>
</reference>
<feature type="transmembrane region" description="Helical" evidence="7">
    <location>
        <begin position="364"/>
        <end position="383"/>
    </location>
</feature>
<evidence type="ECO:0000256" key="6">
    <source>
        <dbReference type="ARBA" id="ARBA00038076"/>
    </source>
</evidence>
<keyword evidence="4 7" id="KW-1133">Transmembrane helix</keyword>
<evidence type="ECO:0000256" key="7">
    <source>
        <dbReference type="SAM" id="Phobius"/>
    </source>
</evidence>
<evidence type="ECO:0000313" key="11">
    <source>
        <dbReference type="Proteomes" id="UP000664857"/>
    </source>
</evidence>
<dbReference type="InterPro" id="IPR025857">
    <property type="entry name" value="MacB_PCD"/>
</dbReference>